<dbReference type="Proteomes" id="UP000325849">
    <property type="component" value="Unassembled WGS sequence"/>
</dbReference>
<feature type="signal peptide" evidence="1">
    <location>
        <begin position="1"/>
        <end position="19"/>
    </location>
</feature>
<comment type="caution">
    <text evidence="2">The sequence shown here is derived from an EMBL/GenBank/DDBJ whole genome shotgun (WGS) entry which is preliminary data.</text>
</comment>
<evidence type="ECO:0000256" key="1">
    <source>
        <dbReference type="SAM" id="SignalP"/>
    </source>
</evidence>
<evidence type="ECO:0008006" key="4">
    <source>
        <dbReference type="Google" id="ProtNLM"/>
    </source>
</evidence>
<dbReference type="OrthoDB" id="3688289at2"/>
<organism evidence="2 3">
    <name type="scientific">Streptomyces adustus</name>
    <dbReference type="NCBI Taxonomy" id="1609272"/>
    <lineage>
        <taxon>Bacteria</taxon>
        <taxon>Bacillati</taxon>
        <taxon>Actinomycetota</taxon>
        <taxon>Actinomycetes</taxon>
        <taxon>Kitasatosporales</taxon>
        <taxon>Streptomycetaceae</taxon>
        <taxon>Streptomyces</taxon>
    </lineage>
</organism>
<sequence length="111" mass="11964">MTCAMTTGLLAGTASSASASTIQNQWVQLCAQGNYAAYVEFPYRGYSSSFVVGPGECQWWNRPSIGTWEPINVVDAWTGKVVGTTWYKGDVSGVGIGAEGWEGGSQWIQTW</sequence>
<proteinExistence type="predicted"/>
<feature type="chain" id="PRO_5024893283" description="Streptomyces killer toxin-like beta/gamma crystallin domain-containing protein" evidence="1">
    <location>
        <begin position="20"/>
        <end position="111"/>
    </location>
</feature>
<dbReference type="EMBL" id="VJZD01000055">
    <property type="protein sequence ID" value="MPY32762.1"/>
    <property type="molecule type" value="Genomic_DNA"/>
</dbReference>
<gene>
    <name evidence="2" type="ORF">FNH09_16230</name>
</gene>
<keyword evidence="1" id="KW-0732">Signal</keyword>
<dbReference type="AlphaFoldDB" id="A0A5N8VDM8"/>
<evidence type="ECO:0000313" key="3">
    <source>
        <dbReference type="Proteomes" id="UP000325849"/>
    </source>
</evidence>
<protein>
    <recommendedName>
        <fullName evidence="4">Streptomyces killer toxin-like beta/gamma crystallin domain-containing protein</fullName>
    </recommendedName>
</protein>
<name>A0A5N8VDM8_9ACTN</name>
<keyword evidence="3" id="KW-1185">Reference proteome</keyword>
<reference evidence="2 3" key="1">
    <citation type="submission" date="2019-07" db="EMBL/GenBank/DDBJ databases">
        <title>New species of Amycolatopsis and Streptomyces.</title>
        <authorList>
            <person name="Duangmal K."/>
            <person name="Teo W.F.A."/>
            <person name="Lipun K."/>
        </authorList>
    </citation>
    <scope>NUCLEOTIDE SEQUENCE [LARGE SCALE GENOMIC DNA]</scope>
    <source>
        <strain evidence="2 3">NBRC 109810</strain>
    </source>
</reference>
<dbReference type="RefSeq" id="WP_152888457.1">
    <property type="nucleotide sequence ID" value="NZ_VJZD01000055.1"/>
</dbReference>
<accession>A0A5N8VDM8</accession>
<evidence type="ECO:0000313" key="2">
    <source>
        <dbReference type="EMBL" id="MPY32762.1"/>
    </source>
</evidence>